<dbReference type="EMBL" id="SIHJ01000002">
    <property type="protein sequence ID" value="TWT33684.1"/>
    <property type="molecule type" value="Genomic_DNA"/>
</dbReference>
<keyword evidence="4 9" id="KW-0808">Transferase</keyword>
<dbReference type="Pfam" id="PF00512">
    <property type="entry name" value="HisKA"/>
    <property type="match status" value="1"/>
</dbReference>
<keyword evidence="10" id="KW-1185">Reference proteome</keyword>
<dbReference type="InterPro" id="IPR004358">
    <property type="entry name" value="Sig_transdc_His_kin-like_C"/>
</dbReference>
<protein>
    <recommendedName>
        <fullName evidence="2">histidine kinase</fullName>
        <ecNumber evidence="2">2.7.13.3</ecNumber>
    </recommendedName>
</protein>
<organism evidence="9 10">
    <name type="scientific">Posidoniimonas corsicana</name>
    <dbReference type="NCBI Taxonomy" id="1938618"/>
    <lineage>
        <taxon>Bacteria</taxon>
        <taxon>Pseudomonadati</taxon>
        <taxon>Planctomycetota</taxon>
        <taxon>Planctomycetia</taxon>
        <taxon>Pirellulales</taxon>
        <taxon>Lacipirellulaceae</taxon>
        <taxon>Posidoniimonas</taxon>
    </lineage>
</organism>
<evidence type="ECO:0000256" key="7">
    <source>
        <dbReference type="SAM" id="MobiDB-lite"/>
    </source>
</evidence>
<dbReference type="SMART" id="SM00388">
    <property type="entry name" value="HisKA"/>
    <property type="match status" value="1"/>
</dbReference>
<evidence type="ECO:0000259" key="8">
    <source>
        <dbReference type="PROSITE" id="PS50109"/>
    </source>
</evidence>
<keyword evidence="3" id="KW-0597">Phosphoprotein</keyword>
<evidence type="ECO:0000256" key="2">
    <source>
        <dbReference type="ARBA" id="ARBA00012438"/>
    </source>
</evidence>
<dbReference type="InterPro" id="IPR003661">
    <property type="entry name" value="HisK_dim/P_dom"/>
</dbReference>
<evidence type="ECO:0000313" key="9">
    <source>
        <dbReference type="EMBL" id="TWT33684.1"/>
    </source>
</evidence>
<dbReference type="AlphaFoldDB" id="A0A5C5V579"/>
<gene>
    <name evidence="9" type="primary">zraS_4</name>
    <name evidence="9" type="ORF">KOR34_35170</name>
</gene>
<comment type="caution">
    <text evidence="9">The sequence shown here is derived from an EMBL/GenBank/DDBJ whole genome shotgun (WGS) entry which is preliminary data.</text>
</comment>
<dbReference type="Pfam" id="PF02518">
    <property type="entry name" value="HATPase_c"/>
    <property type="match status" value="1"/>
</dbReference>
<dbReference type="GO" id="GO:0000155">
    <property type="term" value="F:phosphorelay sensor kinase activity"/>
    <property type="evidence" value="ECO:0007669"/>
    <property type="project" value="InterPro"/>
</dbReference>
<dbReference type="InterPro" id="IPR005467">
    <property type="entry name" value="His_kinase_dom"/>
</dbReference>
<dbReference type="Gene3D" id="3.30.565.10">
    <property type="entry name" value="Histidine kinase-like ATPase, C-terminal domain"/>
    <property type="match status" value="1"/>
</dbReference>
<keyword evidence="6" id="KW-0902">Two-component regulatory system</keyword>
<evidence type="ECO:0000256" key="1">
    <source>
        <dbReference type="ARBA" id="ARBA00000085"/>
    </source>
</evidence>
<feature type="compositionally biased region" description="Polar residues" evidence="7">
    <location>
        <begin position="258"/>
        <end position="267"/>
    </location>
</feature>
<reference evidence="9 10" key="1">
    <citation type="submission" date="2019-02" db="EMBL/GenBank/DDBJ databases">
        <title>Deep-cultivation of Planctomycetes and their phenomic and genomic characterization uncovers novel biology.</title>
        <authorList>
            <person name="Wiegand S."/>
            <person name="Jogler M."/>
            <person name="Boedeker C."/>
            <person name="Pinto D."/>
            <person name="Vollmers J."/>
            <person name="Rivas-Marin E."/>
            <person name="Kohn T."/>
            <person name="Peeters S.H."/>
            <person name="Heuer A."/>
            <person name="Rast P."/>
            <person name="Oberbeckmann S."/>
            <person name="Bunk B."/>
            <person name="Jeske O."/>
            <person name="Meyerdierks A."/>
            <person name="Storesund J.E."/>
            <person name="Kallscheuer N."/>
            <person name="Luecker S."/>
            <person name="Lage O.M."/>
            <person name="Pohl T."/>
            <person name="Merkel B.J."/>
            <person name="Hornburger P."/>
            <person name="Mueller R.-W."/>
            <person name="Bruemmer F."/>
            <person name="Labrenz M."/>
            <person name="Spormann A.M."/>
            <person name="Op Den Camp H."/>
            <person name="Overmann J."/>
            <person name="Amann R."/>
            <person name="Jetten M.S.M."/>
            <person name="Mascher T."/>
            <person name="Medema M.H."/>
            <person name="Devos D.P."/>
            <person name="Kaster A.-K."/>
            <person name="Ovreas L."/>
            <person name="Rohde M."/>
            <person name="Galperin M.Y."/>
            <person name="Jogler C."/>
        </authorList>
    </citation>
    <scope>NUCLEOTIDE SEQUENCE [LARGE SCALE GENOMIC DNA]</scope>
    <source>
        <strain evidence="9 10">KOR34</strain>
    </source>
</reference>
<evidence type="ECO:0000256" key="4">
    <source>
        <dbReference type="ARBA" id="ARBA00022679"/>
    </source>
</evidence>
<dbReference type="OrthoDB" id="9815750at2"/>
<dbReference type="SMART" id="SM00387">
    <property type="entry name" value="HATPase_c"/>
    <property type="match status" value="1"/>
</dbReference>
<accession>A0A5C5V579</accession>
<dbReference type="EC" id="2.7.13.3" evidence="2"/>
<evidence type="ECO:0000256" key="6">
    <source>
        <dbReference type="ARBA" id="ARBA00023012"/>
    </source>
</evidence>
<evidence type="ECO:0000313" key="10">
    <source>
        <dbReference type="Proteomes" id="UP000316714"/>
    </source>
</evidence>
<dbReference type="PANTHER" id="PTHR43711">
    <property type="entry name" value="TWO-COMPONENT HISTIDINE KINASE"/>
    <property type="match status" value="1"/>
</dbReference>
<evidence type="ECO:0000256" key="5">
    <source>
        <dbReference type="ARBA" id="ARBA00022777"/>
    </source>
</evidence>
<dbReference type="SUPFAM" id="SSF47384">
    <property type="entry name" value="Homodimeric domain of signal transducing histidine kinase"/>
    <property type="match status" value="1"/>
</dbReference>
<dbReference type="Gene3D" id="1.10.287.130">
    <property type="match status" value="1"/>
</dbReference>
<keyword evidence="5" id="KW-0418">Kinase</keyword>
<dbReference type="InterPro" id="IPR003594">
    <property type="entry name" value="HATPase_dom"/>
</dbReference>
<dbReference type="PRINTS" id="PR00344">
    <property type="entry name" value="BCTRLSENSOR"/>
</dbReference>
<evidence type="ECO:0000256" key="3">
    <source>
        <dbReference type="ARBA" id="ARBA00022553"/>
    </source>
</evidence>
<dbReference type="Proteomes" id="UP000316714">
    <property type="component" value="Unassembled WGS sequence"/>
</dbReference>
<sequence length="267" mass="28698">MKQPTSEETVQRLMAQYAEIARLAGGLAHEIKNPLSTIRLNMQLLAEDLLEGPEEQMSPAERRAAKRIDAVQRECNRLQDLLDDFLNYAKVRRVALEPRNLNKELADALDFFEPECAAAGVEIVPYLDPELPSVLLDREAFRGALMNLLLNAKQAMPDGGQLVVQTRGHGATASIYLTDTGEGMDDATISKMFEAFFSTKPGGSGLGLPTTAKIIEAHGGTIGVESELGRGTRISIDLPAVARLGAANKPAAEPRPSGSGQPTPDAP</sequence>
<dbReference type="InterPro" id="IPR050736">
    <property type="entry name" value="Sensor_HK_Regulatory"/>
</dbReference>
<comment type="catalytic activity">
    <reaction evidence="1">
        <text>ATP + protein L-histidine = ADP + protein N-phospho-L-histidine.</text>
        <dbReference type="EC" id="2.7.13.3"/>
    </reaction>
</comment>
<dbReference type="PROSITE" id="PS50109">
    <property type="entry name" value="HIS_KIN"/>
    <property type="match status" value="1"/>
</dbReference>
<dbReference type="InterPro" id="IPR036097">
    <property type="entry name" value="HisK_dim/P_sf"/>
</dbReference>
<dbReference type="SUPFAM" id="SSF55874">
    <property type="entry name" value="ATPase domain of HSP90 chaperone/DNA topoisomerase II/histidine kinase"/>
    <property type="match status" value="1"/>
</dbReference>
<feature type="region of interest" description="Disordered" evidence="7">
    <location>
        <begin position="246"/>
        <end position="267"/>
    </location>
</feature>
<proteinExistence type="predicted"/>
<feature type="domain" description="Histidine kinase" evidence="8">
    <location>
        <begin position="26"/>
        <end position="242"/>
    </location>
</feature>
<dbReference type="InterPro" id="IPR036890">
    <property type="entry name" value="HATPase_C_sf"/>
</dbReference>
<dbReference type="PANTHER" id="PTHR43711:SF1">
    <property type="entry name" value="HISTIDINE KINASE 1"/>
    <property type="match status" value="1"/>
</dbReference>
<name>A0A5C5V579_9BACT</name>
<dbReference type="CDD" id="cd00082">
    <property type="entry name" value="HisKA"/>
    <property type="match status" value="1"/>
</dbReference>
<dbReference type="RefSeq" id="WP_146566512.1">
    <property type="nucleotide sequence ID" value="NZ_SIHJ01000002.1"/>
</dbReference>